<dbReference type="EMBL" id="JBCGBO010000007">
    <property type="protein sequence ID" value="KAK9189017.1"/>
    <property type="molecule type" value="Genomic_DNA"/>
</dbReference>
<reference evidence="1 2" key="1">
    <citation type="submission" date="2024-05" db="EMBL/GenBank/DDBJ databases">
        <title>Haplotype-resolved chromosome-level genome assembly of Huyou (Citrus changshanensis).</title>
        <authorList>
            <person name="Miao C."/>
            <person name="Chen W."/>
            <person name="Wu Y."/>
            <person name="Wang L."/>
            <person name="Zhao S."/>
            <person name="Grierson D."/>
            <person name="Xu C."/>
            <person name="Chen K."/>
        </authorList>
    </citation>
    <scope>NUCLEOTIDE SEQUENCE [LARGE SCALE GENOMIC DNA]</scope>
    <source>
        <strain evidence="1">01-14</strain>
        <tissue evidence="1">Leaf</tissue>
    </source>
</reference>
<name>A0AAP0QEV3_9ROSI</name>
<protein>
    <submittedName>
        <fullName evidence="1">Uncharacterized protein</fullName>
    </submittedName>
</protein>
<proteinExistence type="predicted"/>
<dbReference type="AlphaFoldDB" id="A0AAP0QEV3"/>
<sequence>MSNAFGPPREKAIVNISFFLLFHNFLKCSTKSRSRPHMKVTFVKFSLPHVKVTQSPKLTPLAHDQAKFSLQSLARSSLQSLGPK</sequence>
<comment type="caution">
    <text evidence="1">The sequence shown here is derived from an EMBL/GenBank/DDBJ whole genome shotgun (WGS) entry which is preliminary data.</text>
</comment>
<organism evidence="1 2">
    <name type="scientific">Citrus x changshan-huyou</name>
    <dbReference type="NCBI Taxonomy" id="2935761"/>
    <lineage>
        <taxon>Eukaryota</taxon>
        <taxon>Viridiplantae</taxon>
        <taxon>Streptophyta</taxon>
        <taxon>Embryophyta</taxon>
        <taxon>Tracheophyta</taxon>
        <taxon>Spermatophyta</taxon>
        <taxon>Magnoliopsida</taxon>
        <taxon>eudicotyledons</taxon>
        <taxon>Gunneridae</taxon>
        <taxon>Pentapetalae</taxon>
        <taxon>rosids</taxon>
        <taxon>malvids</taxon>
        <taxon>Sapindales</taxon>
        <taxon>Rutaceae</taxon>
        <taxon>Aurantioideae</taxon>
        <taxon>Citrus</taxon>
    </lineage>
</organism>
<keyword evidence="2" id="KW-1185">Reference proteome</keyword>
<dbReference type="Proteomes" id="UP001428341">
    <property type="component" value="Unassembled WGS sequence"/>
</dbReference>
<evidence type="ECO:0000313" key="2">
    <source>
        <dbReference type="Proteomes" id="UP001428341"/>
    </source>
</evidence>
<evidence type="ECO:0000313" key="1">
    <source>
        <dbReference type="EMBL" id="KAK9189017.1"/>
    </source>
</evidence>
<accession>A0AAP0QEV3</accession>
<gene>
    <name evidence="1" type="ORF">WN944_020422</name>
</gene>